<dbReference type="AlphaFoldDB" id="A0A2V1D214"/>
<dbReference type="EMBL" id="KZ805804">
    <property type="protein sequence ID" value="PVH91669.1"/>
    <property type="molecule type" value="Genomic_DNA"/>
</dbReference>
<dbReference type="STRING" id="97972.A0A2V1D214"/>
<protein>
    <submittedName>
        <fullName evidence="1">Uncharacterized protein</fullName>
    </submittedName>
</protein>
<evidence type="ECO:0000313" key="1">
    <source>
        <dbReference type="EMBL" id="PVH91669.1"/>
    </source>
</evidence>
<reference evidence="1 2" key="1">
    <citation type="journal article" date="2018" name="Sci. Rep.">
        <title>Comparative genomics provides insights into the lifestyle and reveals functional heterogeneity of dark septate endophytic fungi.</title>
        <authorList>
            <person name="Knapp D.G."/>
            <person name="Nemeth J.B."/>
            <person name="Barry K."/>
            <person name="Hainaut M."/>
            <person name="Henrissat B."/>
            <person name="Johnson J."/>
            <person name="Kuo A."/>
            <person name="Lim J.H.P."/>
            <person name="Lipzen A."/>
            <person name="Nolan M."/>
            <person name="Ohm R.A."/>
            <person name="Tamas L."/>
            <person name="Grigoriev I.V."/>
            <person name="Spatafora J.W."/>
            <person name="Nagy L.G."/>
            <person name="Kovacs G.M."/>
        </authorList>
    </citation>
    <scope>NUCLEOTIDE SEQUENCE [LARGE SCALE GENOMIC DNA]</scope>
    <source>
        <strain evidence="1 2">DSE2036</strain>
    </source>
</reference>
<evidence type="ECO:0000313" key="2">
    <source>
        <dbReference type="Proteomes" id="UP000244855"/>
    </source>
</evidence>
<keyword evidence="2" id="KW-1185">Reference proteome</keyword>
<dbReference type="Proteomes" id="UP000244855">
    <property type="component" value="Unassembled WGS sequence"/>
</dbReference>
<gene>
    <name evidence="1" type="ORF">DM02DRAFT_620387</name>
</gene>
<name>A0A2V1D214_9PLEO</name>
<organism evidence="1 2">
    <name type="scientific">Periconia macrospinosa</name>
    <dbReference type="NCBI Taxonomy" id="97972"/>
    <lineage>
        <taxon>Eukaryota</taxon>
        <taxon>Fungi</taxon>
        <taxon>Dikarya</taxon>
        <taxon>Ascomycota</taxon>
        <taxon>Pezizomycotina</taxon>
        <taxon>Dothideomycetes</taxon>
        <taxon>Pleosporomycetidae</taxon>
        <taxon>Pleosporales</taxon>
        <taxon>Massarineae</taxon>
        <taxon>Periconiaceae</taxon>
        <taxon>Periconia</taxon>
    </lineage>
</organism>
<feature type="non-terminal residue" evidence="1">
    <location>
        <position position="79"/>
    </location>
</feature>
<sequence length="79" mass="8955">MTAPASEPDLCVLTESVDRLVDQAHAAVCDDRVGFFDQFRINSFVNDDTSRASEKALMVNLRKESYPTHRQNRPYTGHL</sequence>
<dbReference type="OrthoDB" id="3944494at2759"/>
<proteinExistence type="predicted"/>
<accession>A0A2V1D214</accession>